<dbReference type="EMBL" id="CZKA01000068">
    <property type="protein sequence ID" value="CUR60254.1"/>
    <property type="molecule type" value="Genomic_DNA"/>
</dbReference>
<dbReference type="PANTHER" id="PTHR35004">
    <property type="entry name" value="TRANSPOSASE RV3428C-RELATED"/>
    <property type="match status" value="1"/>
</dbReference>
<evidence type="ECO:0000313" key="2">
    <source>
        <dbReference type="EMBL" id="CUR60254.1"/>
    </source>
</evidence>
<evidence type="ECO:0000259" key="1">
    <source>
        <dbReference type="PROSITE" id="PS50994"/>
    </source>
</evidence>
<reference evidence="2" key="1">
    <citation type="submission" date="2015-08" db="EMBL/GenBank/DDBJ databases">
        <authorList>
            <person name="Babu N.S."/>
            <person name="Beckwith C.J."/>
            <person name="Beseler K.G."/>
            <person name="Brison A."/>
            <person name="Carone J.V."/>
            <person name="Caskin T.P."/>
            <person name="Diamond M."/>
            <person name="Durham M.E."/>
            <person name="Foxe J.M."/>
            <person name="Go M."/>
            <person name="Henderson B.A."/>
            <person name="Jones I.B."/>
            <person name="McGettigan J.A."/>
            <person name="Micheletti S.J."/>
            <person name="Nasrallah M.E."/>
            <person name="Ortiz D."/>
            <person name="Piller C.R."/>
            <person name="Privatt S.R."/>
            <person name="Schneider S.L."/>
            <person name="Sharp S."/>
            <person name="Smith T.C."/>
            <person name="Stanton J.D."/>
            <person name="Ullery H.E."/>
            <person name="Wilson R.J."/>
            <person name="Serrano M.G."/>
            <person name="Buck G."/>
            <person name="Lee V."/>
            <person name="Wang Y."/>
            <person name="Carvalho R."/>
            <person name="Voegtly L."/>
            <person name="Shi R."/>
            <person name="Duckworth R."/>
            <person name="Johnson A."/>
            <person name="Loviza R."/>
            <person name="Walstead R."/>
            <person name="Shah Z."/>
            <person name="Kiflezghi M."/>
            <person name="Wade K."/>
            <person name="Ball S.L."/>
            <person name="Bradley K.W."/>
            <person name="Asai D.J."/>
            <person name="Bowman C.A."/>
            <person name="Russell D.A."/>
            <person name="Pope W.H."/>
            <person name="Jacobs-Sera D."/>
            <person name="Hendrix R.W."/>
            <person name="Hatfull G.F."/>
        </authorList>
    </citation>
    <scope>NUCLEOTIDE SEQUENCE</scope>
</reference>
<organism evidence="2">
    <name type="scientific">metagenome</name>
    <dbReference type="NCBI Taxonomy" id="256318"/>
    <lineage>
        <taxon>unclassified sequences</taxon>
        <taxon>metagenomes</taxon>
    </lineage>
</organism>
<proteinExistence type="predicted"/>
<gene>
    <name evidence="2" type="ORF">NOCA2700001</name>
</gene>
<protein>
    <submittedName>
        <fullName evidence="2">Transposase</fullName>
    </submittedName>
</protein>
<dbReference type="InterPro" id="IPR036397">
    <property type="entry name" value="RNaseH_sf"/>
</dbReference>
<dbReference type="InterPro" id="IPR001584">
    <property type="entry name" value="Integrase_cat-core"/>
</dbReference>
<dbReference type="NCBIfam" id="NF033577">
    <property type="entry name" value="transpos_IS481"/>
    <property type="match status" value="1"/>
</dbReference>
<dbReference type="PANTHER" id="PTHR35004:SF6">
    <property type="entry name" value="TRANSPOSASE"/>
    <property type="match status" value="1"/>
</dbReference>
<accession>A0A2P2CE40</accession>
<dbReference type="GO" id="GO:0015074">
    <property type="term" value="P:DNA integration"/>
    <property type="evidence" value="ECO:0007669"/>
    <property type="project" value="InterPro"/>
</dbReference>
<dbReference type="GO" id="GO:0003676">
    <property type="term" value="F:nucleic acid binding"/>
    <property type="evidence" value="ECO:0007669"/>
    <property type="project" value="InterPro"/>
</dbReference>
<dbReference type="Gene3D" id="1.10.10.10">
    <property type="entry name" value="Winged helix-like DNA-binding domain superfamily/Winged helix DNA-binding domain"/>
    <property type="match status" value="1"/>
</dbReference>
<dbReference type="AlphaFoldDB" id="A0A2P2CE40"/>
<name>A0A2P2CE40_9ZZZZ</name>
<dbReference type="Pfam" id="PF13518">
    <property type="entry name" value="HTH_28"/>
    <property type="match status" value="1"/>
</dbReference>
<dbReference type="Pfam" id="PF00665">
    <property type="entry name" value="rve"/>
    <property type="match status" value="1"/>
</dbReference>
<dbReference type="InterPro" id="IPR055247">
    <property type="entry name" value="InsJ-like_HTH"/>
</dbReference>
<dbReference type="SUPFAM" id="SSF46689">
    <property type="entry name" value="Homeodomain-like"/>
    <property type="match status" value="1"/>
</dbReference>
<dbReference type="InterPro" id="IPR047656">
    <property type="entry name" value="IS481-like_transpos"/>
</dbReference>
<dbReference type="PROSITE" id="PS50994">
    <property type="entry name" value="INTEGRASE"/>
    <property type="match status" value="1"/>
</dbReference>
<sequence>MRELSVAEQRYQAVLAVISGGETVTEVAARFGVRRQTVHDWLAKYEAGGLENLGDRSHRPRSCPHQMGSDVEVAIARMRHAHPSWGPRRIVYELGAQTMVGRGGPVPSESAVYRALVRLNLIDPSSRRRRDRKWKRWERGLPMELWQMDVVGGFRLCDGRRAKALTGVDDHSRFCVSAYLMLRESSRGVCEALALALRTYGVPGQILTDNGKVFTGRFNQPPVEVMFDRVCRENGIEHLLTQPRSPTTTGKVERFHRAIRTEFRTDREFRDLAQAQAELDVLSGHVGHEVDG</sequence>
<dbReference type="Gene3D" id="3.30.420.10">
    <property type="entry name" value="Ribonuclease H-like superfamily/Ribonuclease H"/>
    <property type="match status" value="1"/>
</dbReference>
<dbReference type="InterPro" id="IPR009057">
    <property type="entry name" value="Homeodomain-like_sf"/>
</dbReference>
<feature type="domain" description="Integrase catalytic" evidence="1">
    <location>
        <begin position="138"/>
        <end position="292"/>
    </location>
</feature>
<dbReference type="InterPro" id="IPR036388">
    <property type="entry name" value="WH-like_DNA-bd_sf"/>
</dbReference>
<dbReference type="SUPFAM" id="SSF53098">
    <property type="entry name" value="Ribonuclease H-like"/>
    <property type="match status" value="1"/>
</dbReference>
<dbReference type="InterPro" id="IPR012337">
    <property type="entry name" value="RNaseH-like_sf"/>
</dbReference>